<keyword evidence="2" id="KW-1185">Reference proteome</keyword>
<evidence type="ECO:0000313" key="1">
    <source>
        <dbReference type="EMBL" id="GAA3874537.1"/>
    </source>
</evidence>
<sequence length="69" mass="7913">MADFRVRFRANGKGDLDSARAANLDAVRVAKMCYTVARQNRKPPKTPENPVETREIALHEIYRKIELTL</sequence>
<evidence type="ECO:0000313" key="2">
    <source>
        <dbReference type="Proteomes" id="UP001399917"/>
    </source>
</evidence>
<proteinExistence type="predicted"/>
<name>A0ABP7KE28_9RHOB</name>
<gene>
    <name evidence="1" type="ORF">GCM10022404_25460</name>
</gene>
<organism evidence="1 2">
    <name type="scientific">Celeribacter arenosi</name>
    <dbReference type="NCBI Taxonomy" id="792649"/>
    <lineage>
        <taxon>Bacteria</taxon>
        <taxon>Pseudomonadati</taxon>
        <taxon>Pseudomonadota</taxon>
        <taxon>Alphaproteobacteria</taxon>
        <taxon>Rhodobacterales</taxon>
        <taxon>Roseobacteraceae</taxon>
        <taxon>Celeribacter</taxon>
    </lineage>
</organism>
<accession>A0ABP7KE28</accession>
<dbReference type="EMBL" id="BAABDF010000007">
    <property type="protein sequence ID" value="GAA3874537.1"/>
    <property type="molecule type" value="Genomic_DNA"/>
</dbReference>
<protein>
    <submittedName>
        <fullName evidence="1">Uncharacterized protein</fullName>
    </submittedName>
</protein>
<dbReference type="Proteomes" id="UP001399917">
    <property type="component" value="Unassembled WGS sequence"/>
</dbReference>
<comment type="caution">
    <text evidence="1">The sequence shown here is derived from an EMBL/GenBank/DDBJ whole genome shotgun (WGS) entry which is preliminary data.</text>
</comment>
<reference evidence="2" key="1">
    <citation type="journal article" date="2019" name="Int. J. Syst. Evol. Microbiol.">
        <title>The Global Catalogue of Microorganisms (GCM) 10K type strain sequencing project: providing services to taxonomists for standard genome sequencing and annotation.</title>
        <authorList>
            <consortium name="The Broad Institute Genomics Platform"/>
            <consortium name="The Broad Institute Genome Sequencing Center for Infectious Disease"/>
            <person name="Wu L."/>
            <person name="Ma J."/>
        </authorList>
    </citation>
    <scope>NUCLEOTIDE SEQUENCE [LARGE SCALE GENOMIC DNA]</scope>
    <source>
        <strain evidence="2">JCM 17190</strain>
    </source>
</reference>